<reference evidence="2 3" key="1">
    <citation type="submission" date="2020-10" db="EMBL/GenBank/DDBJ databases">
        <title>The Coptis chinensis genome and diversification of protoberbering-type alkaloids.</title>
        <authorList>
            <person name="Wang B."/>
            <person name="Shu S."/>
            <person name="Song C."/>
            <person name="Liu Y."/>
        </authorList>
    </citation>
    <scope>NUCLEOTIDE SEQUENCE [LARGE SCALE GENOMIC DNA]</scope>
    <source>
        <strain evidence="2">HL-2020</strain>
        <tissue evidence="2">Leaf</tissue>
    </source>
</reference>
<dbReference type="Proteomes" id="UP000631114">
    <property type="component" value="Unassembled WGS sequence"/>
</dbReference>
<evidence type="ECO:0008006" key="4">
    <source>
        <dbReference type="Google" id="ProtNLM"/>
    </source>
</evidence>
<dbReference type="EMBL" id="JADFTS010000007">
    <property type="protein sequence ID" value="KAF9598744.1"/>
    <property type="molecule type" value="Genomic_DNA"/>
</dbReference>
<dbReference type="AlphaFoldDB" id="A0A835HI41"/>
<feature type="region of interest" description="Disordered" evidence="1">
    <location>
        <begin position="67"/>
        <end position="90"/>
    </location>
</feature>
<accession>A0A835HI41</accession>
<dbReference type="OrthoDB" id="672067at2759"/>
<dbReference type="InterPro" id="IPR040374">
    <property type="entry name" value="BIC"/>
</dbReference>
<feature type="compositionally biased region" description="Basic and acidic residues" evidence="1">
    <location>
        <begin position="77"/>
        <end position="90"/>
    </location>
</feature>
<organism evidence="2 3">
    <name type="scientific">Coptis chinensis</name>
    <dbReference type="NCBI Taxonomy" id="261450"/>
    <lineage>
        <taxon>Eukaryota</taxon>
        <taxon>Viridiplantae</taxon>
        <taxon>Streptophyta</taxon>
        <taxon>Embryophyta</taxon>
        <taxon>Tracheophyta</taxon>
        <taxon>Spermatophyta</taxon>
        <taxon>Magnoliopsida</taxon>
        <taxon>Ranunculales</taxon>
        <taxon>Ranunculaceae</taxon>
        <taxon>Coptidoideae</taxon>
        <taxon>Coptis</taxon>
    </lineage>
</organism>
<keyword evidence="3" id="KW-1185">Reference proteome</keyword>
<dbReference type="PANTHER" id="PTHR34207">
    <property type="entry name" value="PROTEIN BIC1"/>
    <property type="match status" value="1"/>
</dbReference>
<gene>
    <name evidence="2" type="ORF">IFM89_031412</name>
</gene>
<proteinExistence type="predicted"/>
<evidence type="ECO:0000313" key="2">
    <source>
        <dbReference type="EMBL" id="KAF9598744.1"/>
    </source>
</evidence>
<sequence>MGLMLQYNRQVSHSKCFAKAEKAKKQQFQDDQVAFKGVYDAVESKRESFDTLLLPVKIHQTNIDRVSMHRPCPTSTDKAKESVDKSLPEVSGREKLKRHRVEVAGQVWIPDIWGQEELLKDWIDCSAFDASLIPTGIMSARAALIQESVRRNSGGCVKS</sequence>
<dbReference type="GO" id="GO:0009785">
    <property type="term" value="P:blue light signaling pathway"/>
    <property type="evidence" value="ECO:0007669"/>
    <property type="project" value="InterPro"/>
</dbReference>
<dbReference type="CDD" id="cd22645">
    <property type="entry name" value="BIC1_CID"/>
    <property type="match status" value="1"/>
</dbReference>
<dbReference type="PANTHER" id="PTHR34207:SF2">
    <property type="entry name" value="PROTEIN BIC1"/>
    <property type="match status" value="1"/>
</dbReference>
<evidence type="ECO:0000313" key="3">
    <source>
        <dbReference type="Proteomes" id="UP000631114"/>
    </source>
</evidence>
<name>A0A835HI41_9MAGN</name>
<comment type="caution">
    <text evidence="2">The sequence shown here is derived from an EMBL/GenBank/DDBJ whole genome shotgun (WGS) entry which is preliminary data.</text>
</comment>
<protein>
    <recommendedName>
        <fullName evidence="4">Protein BIC1</fullName>
    </recommendedName>
</protein>
<evidence type="ECO:0000256" key="1">
    <source>
        <dbReference type="SAM" id="MobiDB-lite"/>
    </source>
</evidence>